<evidence type="ECO:0000313" key="3">
    <source>
        <dbReference type="Proteomes" id="UP001642484"/>
    </source>
</evidence>
<keyword evidence="1" id="KW-1133">Transmembrane helix</keyword>
<comment type="caution">
    <text evidence="2">The sequence shown here is derived from an EMBL/GenBank/DDBJ whole genome shotgun (WGS) entry which is preliminary data.</text>
</comment>
<dbReference type="EMBL" id="CAXAMN010000780">
    <property type="protein sequence ID" value="CAK8990730.1"/>
    <property type="molecule type" value="Genomic_DNA"/>
</dbReference>
<feature type="transmembrane region" description="Helical" evidence="1">
    <location>
        <begin position="24"/>
        <end position="46"/>
    </location>
</feature>
<organism evidence="2 3">
    <name type="scientific">Durusdinium trenchii</name>
    <dbReference type="NCBI Taxonomy" id="1381693"/>
    <lineage>
        <taxon>Eukaryota</taxon>
        <taxon>Sar</taxon>
        <taxon>Alveolata</taxon>
        <taxon>Dinophyceae</taxon>
        <taxon>Suessiales</taxon>
        <taxon>Symbiodiniaceae</taxon>
        <taxon>Durusdinium</taxon>
    </lineage>
</organism>
<evidence type="ECO:0000313" key="2">
    <source>
        <dbReference type="EMBL" id="CAK8990730.1"/>
    </source>
</evidence>
<gene>
    <name evidence="2" type="ORF">CCMP2556_LOCUS2167</name>
</gene>
<evidence type="ECO:0000256" key="1">
    <source>
        <dbReference type="SAM" id="Phobius"/>
    </source>
</evidence>
<protein>
    <submittedName>
        <fullName evidence="2">Uncharacterized protein</fullName>
    </submittedName>
</protein>
<name>A0ABP0HKH3_9DINO</name>
<feature type="transmembrane region" description="Helical" evidence="1">
    <location>
        <begin position="58"/>
        <end position="79"/>
    </location>
</feature>
<feature type="transmembrane region" description="Helical" evidence="1">
    <location>
        <begin position="85"/>
        <end position="106"/>
    </location>
</feature>
<keyword evidence="3" id="KW-1185">Reference proteome</keyword>
<reference evidence="2 3" key="1">
    <citation type="submission" date="2024-02" db="EMBL/GenBank/DDBJ databases">
        <authorList>
            <person name="Chen Y."/>
            <person name="Shah S."/>
            <person name="Dougan E. K."/>
            <person name="Thang M."/>
            <person name="Chan C."/>
        </authorList>
    </citation>
    <scope>NUCLEOTIDE SEQUENCE [LARGE SCALE GENOMIC DNA]</scope>
</reference>
<dbReference type="Proteomes" id="UP001642484">
    <property type="component" value="Unassembled WGS sequence"/>
</dbReference>
<keyword evidence="1" id="KW-0472">Membrane</keyword>
<feature type="non-terminal residue" evidence="2">
    <location>
        <position position="1"/>
    </location>
</feature>
<proteinExistence type="predicted"/>
<accession>A0ABP0HKH3</accession>
<sequence>VFELKKITSQTQHTPAFFAMSGRALPVALLCFVAMMSSAFVAPGAAREGAALRGASERSLLAVTGGLVAAVPGQAQAFSETELNQFGLVFAIFFLGFFVAGLVRMFTVGKL</sequence>
<keyword evidence="1" id="KW-0812">Transmembrane</keyword>